<reference evidence="1" key="1">
    <citation type="journal article" date="2020" name="Phytopathology">
        <title>Genome sequence and comparative analysis of Colletotrichum gloeosporioides isolated from Liriodendron leaves.</title>
        <authorList>
            <person name="Fu F.F."/>
            <person name="Hao Z."/>
            <person name="Wang P."/>
            <person name="Lu Y."/>
            <person name="Xue L.J."/>
            <person name="Wei G."/>
            <person name="Tian Y."/>
            <person name="Baishi H."/>
            <person name="Xu H."/>
            <person name="Shi J."/>
            <person name="Cheng T."/>
            <person name="Wang G."/>
            <person name="Yi Y."/>
            <person name="Chen J."/>
        </authorList>
    </citation>
    <scope>NUCLEOTIDE SEQUENCE</scope>
    <source>
        <strain evidence="1">Lc1</strain>
    </source>
</reference>
<keyword evidence="2" id="KW-1185">Reference proteome</keyword>
<evidence type="ECO:0000313" key="2">
    <source>
        <dbReference type="Proteomes" id="UP000613401"/>
    </source>
</evidence>
<sequence>MKDTPITKPSLTPGVEKMEIAHFVDQFTWASTGMFSFKPKTAGRCYDTFGRAEIYEPSGLMPFVLTNGTLANEKNRSQRWD</sequence>
<evidence type="ECO:0000313" key="1">
    <source>
        <dbReference type="EMBL" id="KAF3797500.1"/>
    </source>
</evidence>
<protein>
    <submittedName>
        <fullName evidence="1">Uncharacterized protein</fullName>
    </submittedName>
</protein>
<gene>
    <name evidence="1" type="ORF">GCG54_00014360</name>
</gene>
<name>A0A8H4C538_COLGL</name>
<dbReference type="Proteomes" id="UP000613401">
    <property type="component" value="Unassembled WGS sequence"/>
</dbReference>
<reference evidence="1" key="2">
    <citation type="submission" date="2020-03" db="EMBL/GenBank/DDBJ databases">
        <authorList>
            <person name="Fu F.-F."/>
            <person name="Chen J."/>
        </authorList>
    </citation>
    <scope>NUCLEOTIDE SEQUENCE</scope>
    <source>
        <strain evidence="1">Lc1</strain>
    </source>
</reference>
<comment type="caution">
    <text evidence="1">The sequence shown here is derived from an EMBL/GenBank/DDBJ whole genome shotgun (WGS) entry which is preliminary data.</text>
</comment>
<dbReference type="RefSeq" id="XP_045256664.1">
    <property type="nucleotide sequence ID" value="XM_045414198.1"/>
</dbReference>
<accession>A0A8H4C538</accession>
<dbReference type="GeneID" id="69021474"/>
<organism evidence="1 2">
    <name type="scientific">Colletotrichum gloeosporioides</name>
    <name type="common">Anthracnose fungus</name>
    <name type="synonym">Glomerella cingulata</name>
    <dbReference type="NCBI Taxonomy" id="474922"/>
    <lineage>
        <taxon>Eukaryota</taxon>
        <taxon>Fungi</taxon>
        <taxon>Dikarya</taxon>
        <taxon>Ascomycota</taxon>
        <taxon>Pezizomycotina</taxon>
        <taxon>Sordariomycetes</taxon>
        <taxon>Hypocreomycetidae</taxon>
        <taxon>Glomerellales</taxon>
        <taxon>Glomerellaceae</taxon>
        <taxon>Colletotrichum</taxon>
        <taxon>Colletotrichum gloeosporioides species complex</taxon>
    </lineage>
</organism>
<dbReference type="AlphaFoldDB" id="A0A8H4C538"/>
<dbReference type="EMBL" id="WVTB01000114">
    <property type="protein sequence ID" value="KAF3797500.1"/>
    <property type="molecule type" value="Genomic_DNA"/>
</dbReference>
<proteinExistence type="predicted"/>